<evidence type="ECO:0000256" key="4">
    <source>
        <dbReference type="ARBA" id="ARBA00022741"/>
    </source>
</evidence>
<keyword evidence="6 8" id="KW-1133">Transmembrane helix</keyword>
<dbReference type="EMBL" id="OMOD01000146">
    <property type="protein sequence ID" value="SPF44068.1"/>
    <property type="molecule type" value="Genomic_DNA"/>
</dbReference>
<dbReference type="InterPro" id="IPR027417">
    <property type="entry name" value="P-loop_NTPase"/>
</dbReference>
<accession>A0A2U3KWR1</accession>
<feature type="transmembrane region" description="Helical" evidence="8">
    <location>
        <begin position="81"/>
        <end position="102"/>
    </location>
</feature>
<dbReference type="Gene3D" id="3.40.50.300">
    <property type="entry name" value="P-loop containing nucleotide triphosphate hydrolases"/>
    <property type="match status" value="1"/>
</dbReference>
<dbReference type="Gene3D" id="1.20.1560.10">
    <property type="entry name" value="ABC transporter type 1, transmembrane domain"/>
    <property type="match status" value="1"/>
</dbReference>
<comment type="subcellular location">
    <subcellularLocation>
        <location evidence="1">Cell membrane</location>
        <topology evidence="1">Multi-pass membrane protein</topology>
    </subcellularLocation>
</comment>
<dbReference type="PROSITE" id="PS50929">
    <property type="entry name" value="ABC_TM1F"/>
    <property type="match status" value="1"/>
</dbReference>
<dbReference type="OrthoDB" id="9762778at2"/>
<dbReference type="GO" id="GO:0005886">
    <property type="term" value="C:plasma membrane"/>
    <property type="evidence" value="ECO:0007669"/>
    <property type="project" value="UniProtKB-SubCell"/>
</dbReference>
<evidence type="ECO:0000256" key="2">
    <source>
        <dbReference type="ARBA" id="ARBA00022448"/>
    </source>
</evidence>
<organism evidence="11 12">
    <name type="scientific">Candidatus Sulfotelmatobacter kueseliae</name>
    <dbReference type="NCBI Taxonomy" id="2042962"/>
    <lineage>
        <taxon>Bacteria</taxon>
        <taxon>Pseudomonadati</taxon>
        <taxon>Acidobacteriota</taxon>
        <taxon>Terriglobia</taxon>
        <taxon>Terriglobales</taxon>
        <taxon>Candidatus Korobacteraceae</taxon>
        <taxon>Candidatus Sulfotelmatobacter</taxon>
    </lineage>
</organism>
<dbReference type="FunFam" id="3.40.50.300:FF:000287">
    <property type="entry name" value="Multidrug ABC transporter ATP-binding protein"/>
    <property type="match status" value="1"/>
</dbReference>
<dbReference type="SUPFAM" id="SSF90123">
    <property type="entry name" value="ABC transporter transmembrane region"/>
    <property type="match status" value="1"/>
</dbReference>
<evidence type="ECO:0000256" key="7">
    <source>
        <dbReference type="ARBA" id="ARBA00023136"/>
    </source>
</evidence>
<sequence>MAQEEEILGKAYDSRLMRRLLVYLRPYRWPVTIALASIVLKSLCDVIGPYLIKVTVDRYLAPVKGAALGLWNWLSPRPFTGIAQISAIYLSVLVLTFLLEFLQTYFMQWTGQQVMFDLRSQIFRHLQRMHVAFYDRNPVGRLVTRVTTDVDALNEMFTSGVVSIFEDLFVLVGILAIMLCMNWKLALITFAVLPFIVFATKIFRDRVRDSYRRIRTAIARINAYLQEHVSGMVVLQLFNREQKAHKRFSEINRSHMDAFKDAIMAYAVYYPVVDLFSAVAIACVIWYGGQDVMRGIVSTSVSVAFSRQTLVSFHLDKAQASLGVLIAFTWYAQRFFRPIMDFSEKYNILQSAMAASERIFKLLDTPAQVVSPAVTKKAIGPGRIEFDHVWFAYRDASDESKSPDWVLRDVNFTTDPGETIAVVGHTGAGKTTLISLLLRFYDVQKGAVRIDGVDVKEMDLADLRSRFGVVLQDPFLFSGTIGGNIRLGTERIHDEHVEQAAEDVNLGDFVRALPKGFNEEVRERGSTLSTGQKQLISFARALAHDPEILILDEATSSVDTETEFRVRDALSRMVEGRTSLIIAHRLSTVQRADKIIVMHKGQVREMGTHQELLANRGIYYKLYQLQYKDQEIPVGSSETPQSTVSADD</sequence>
<keyword evidence="5" id="KW-0067">ATP-binding</keyword>
<name>A0A2U3KWR1_9BACT</name>
<dbReference type="InterPro" id="IPR003439">
    <property type="entry name" value="ABC_transporter-like_ATP-bd"/>
</dbReference>
<dbReference type="InterPro" id="IPR003593">
    <property type="entry name" value="AAA+_ATPase"/>
</dbReference>
<feature type="transmembrane region" description="Helical" evidence="8">
    <location>
        <begin position="263"/>
        <end position="288"/>
    </location>
</feature>
<protein>
    <submittedName>
        <fullName evidence="11">ABC transporter, ATPase subunit</fullName>
    </submittedName>
</protein>
<dbReference type="PROSITE" id="PS50893">
    <property type="entry name" value="ABC_TRANSPORTER_2"/>
    <property type="match status" value="1"/>
</dbReference>
<gene>
    <name evidence="11" type="ORF">SBA1_510005</name>
</gene>
<feature type="domain" description="ABC transporter" evidence="9">
    <location>
        <begin position="384"/>
        <end position="625"/>
    </location>
</feature>
<evidence type="ECO:0000256" key="3">
    <source>
        <dbReference type="ARBA" id="ARBA00022692"/>
    </source>
</evidence>
<keyword evidence="2" id="KW-0813">Transport</keyword>
<dbReference type="SMART" id="SM00382">
    <property type="entry name" value="AAA"/>
    <property type="match status" value="1"/>
</dbReference>
<evidence type="ECO:0000313" key="12">
    <source>
        <dbReference type="Proteomes" id="UP000238701"/>
    </source>
</evidence>
<feature type="domain" description="ABC transmembrane type-1" evidence="10">
    <location>
        <begin position="33"/>
        <end position="351"/>
    </location>
</feature>
<evidence type="ECO:0000256" key="1">
    <source>
        <dbReference type="ARBA" id="ARBA00004651"/>
    </source>
</evidence>
<evidence type="ECO:0000259" key="10">
    <source>
        <dbReference type="PROSITE" id="PS50929"/>
    </source>
</evidence>
<dbReference type="Pfam" id="PF00005">
    <property type="entry name" value="ABC_tran"/>
    <property type="match status" value="1"/>
</dbReference>
<keyword evidence="4" id="KW-0547">Nucleotide-binding</keyword>
<dbReference type="PANTHER" id="PTHR43394">
    <property type="entry name" value="ATP-DEPENDENT PERMEASE MDL1, MITOCHONDRIAL"/>
    <property type="match status" value="1"/>
</dbReference>
<dbReference type="InterPro" id="IPR039421">
    <property type="entry name" value="Type_1_exporter"/>
</dbReference>
<feature type="transmembrane region" description="Helical" evidence="8">
    <location>
        <begin position="185"/>
        <end position="203"/>
    </location>
</feature>
<dbReference type="PANTHER" id="PTHR43394:SF1">
    <property type="entry name" value="ATP-BINDING CASSETTE SUB-FAMILY B MEMBER 10, MITOCHONDRIAL"/>
    <property type="match status" value="1"/>
</dbReference>
<dbReference type="InterPro" id="IPR036640">
    <property type="entry name" value="ABC1_TM_sf"/>
</dbReference>
<dbReference type="GO" id="GO:0016887">
    <property type="term" value="F:ATP hydrolysis activity"/>
    <property type="evidence" value="ECO:0007669"/>
    <property type="project" value="InterPro"/>
</dbReference>
<proteinExistence type="predicted"/>
<feature type="transmembrane region" description="Helical" evidence="8">
    <location>
        <begin position="161"/>
        <end position="179"/>
    </location>
</feature>
<dbReference type="GO" id="GO:0015421">
    <property type="term" value="F:ABC-type oligopeptide transporter activity"/>
    <property type="evidence" value="ECO:0007669"/>
    <property type="project" value="TreeGrafter"/>
</dbReference>
<dbReference type="InterPro" id="IPR011527">
    <property type="entry name" value="ABC1_TM_dom"/>
</dbReference>
<dbReference type="GO" id="GO:0005524">
    <property type="term" value="F:ATP binding"/>
    <property type="evidence" value="ECO:0007669"/>
    <property type="project" value="UniProtKB-KW"/>
</dbReference>
<evidence type="ECO:0000259" key="9">
    <source>
        <dbReference type="PROSITE" id="PS50893"/>
    </source>
</evidence>
<dbReference type="CDD" id="cd03254">
    <property type="entry name" value="ABCC_Glucan_exporter_like"/>
    <property type="match status" value="1"/>
</dbReference>
<keyword evidence="7 8" id="KW-0472">Membrane</keyword>
<dbReference type="Pfam" id="PF00664">
    <property type="entry name" value="ABC_membrane"/>
    <property type="match status" value="1"/>
</dbReference>
<evidence type="ECO:0000256" key="6">
    <source>
        <dbReference type="ARBA" id="ARBA00022989"/>
    </source>
</evidence>
<evidence type="ECO:0000256" key="8">
    <source>
        <dbReference type="SAM" id="Phobius"/>
    </source>
</evidence>
<keyword evidence="3 8" id="KW-0812">Transmembrane</keyword>
<dbReference type="SUPFAM" id="SSF52540">
    <property type="entry name" value="P-loop containing nucleoside triphosphate hydrolases"/>
    <property type="match status" value="1"/>
</dbReference>
<dbReference type="AlphaFoldDB" id="A0A2U3KWR1"/>
<evidence type="ECO:0000313" key="11">
    <source>
        <dbReference type="EMBL" id="SPF44068.1"/>
    </source>
</evidence>
<dbReference type="CDD" id="cd18544">
    <property type="entry name" value="ABC_6TM_TmrA_like"/>
    <property type="match status" value="1"/>
</dbReference>
<evidence type="ECO:0000256" key="5">
    <source>
        <dbReference type="ARBA" id="ARBA00022840"/>
    </source>
</evidence>
<dbReference type="Proteomes" id="UP000238701">
    <property type="component" value="Unassembled WGS sequence"/>
</dbReference>
<reference evidence="12" key="1">
    <citation type="submission" date="2018-02" db="EMBL/GenBank/DDBJ databases">
        <authorList>
            <person name="Hausmann B."/>
        </authorList>
    </citation>
    <scope>NUCLEOTIDE SEQUENCE [LARGE SCALE GENOMIC DNA]</scope>
    <source>
        <strain evidence="12">Peat soil MAG SbA1</strain>
    </source>
</reference>
<feature type="transmembrane region" description="Helical" evidence="8">
    <location>
        <begin position="27"/>
        <end position="52"/>
    </location>
</feature>